<dbReference type="Pfam" id="PF03916">
    <property type="entry name" value="NrfD"/>
    <property type="match status" value="1"/>
</dbReference>
<feature type="transmembrane region" description="Helical" evidence="7">
    <location>
        <begin position="160"/>
        <end position="183"/>
    </location>
</feature>
<evidence type="ECO:0000256" key="7">
    <source>
        <dbReference type="SAM" id="Phobius"/>
    </source>
</evidence>
<gene>
    <name evidence="8" type="primary">nrfD</name>
    <name evidence="8" type="ORF">H7313_11980</name>
</gene>
<comment type="similarity">
    <text evidence="2">Belongs to the NrfD family.</text>
</comment>
<name>A0A842JDJ4_9ACTN</name>
<keyword evidence="9" id="KW-1185">Reference proteome</keyword>
<dbReference type="InterPro" id="IPR005614">
    <property type="entry name" value="NrfD-like"/>
</dbReference>
<feature type="transmembrane region" description="Helical" evidence="7">
    <location>
        <begin position="51"/>
        <end position="74"/>
    </location>
</feature>
<keyword evidence="5 7" id="KW-1133">Transmembrane helix</keyword>
<dbReference type="Gene3D" id="1.20.1630.10">
    <property type="entry name" value="Formate dehydrogenase/DMSO reductase domain"/>
    <property type="match status" value="1"/>
</dbReference>
<evidence type="ECO:0000256" key="3">
    <source>
        <dbReference type="ARBA" id="ARBA00022475"/>
    </source>
</evidence>
<sequence length="307" mass="31620">MLGDLTVWYLFLGGAGAGLLLVSAVLECLSPQAFACDGNGRYAPKEAYRRFFGPVYAAGISAVVIGAACLFLDLGRGERALALLFQPTLSFITVGAFALLVLVALAVVPLSVWTFGQPSLPRAFVLVVRPLIAIVAFVVMVYTGLFLSSMPSVPLWASPWLPVLFVVSALSTGIALLVCAVVLTGAGEGFAATLDRLRKIDAAAIVCELVVLALFVGAAYLGGGTAQASAERLVQGDLAAPFLGLVVALGLIAPFVCEVLNRKGAARPAVAAGAFVLVGGFFLRWCVSEAGMAVDIAASVMAALGIQ</sequence>
<evidence type="ECO:0000256" key="1">
    <source>
        <dbReference type="ARBA" id="ARBA00004651"/>
    </source>
</evidence>
<evidence type="ECO:0000313" key="9">
    <source>
        <dbReference type="Proteomes" id="UP000587396"/>
    </source>
</evidence>
<dbReference type="PANTHER" id="PTHR34856:SF2">
    <property type="entry name" value="PROTEIN NRFD"/>
    <property type="match status" value="1"/>
</dbReference>
<accession>A0A842JDJ4</accession>
<evidence type="ECO:0000256" key="5">
    <source>
        <dbReference type="ARBA" id="ARBA00022989"/>
    </source>
</evidence>
<dbReference type="Proteomes" id="UP000587396">
    <property type="component" value="Unassembled WGS sequence"/>
</dbReference>
<dbReference type="AlphaFoldDB" id="A0A842JDJ4"/>
<feature type="transmembrane region" description="Helical" evidence="7">
    <location>
        <begin position="94"/>
        <end position="116"/>
    </location>
</feature>
<feature type="transmembrane region" description="Helical" evidence="7">
    <location>
        <begin position="6"/>
        <end position="30"/>
    </location>
</feature>
<evidence type="ECO:0000256" key="2">
    <source>
        <dbReference type="ARBA" id="ARBA00008929"/>
    </source>
</evidence>
<keyword evidence="6 7" id="KW-0472">Membrane</keyword>
<reference evidence="8 9" key="1">
    <citation type="submission" date="2020-08" db="EMBL/GenBank/DDBJ databases">
        <authorList>
            <person name="Liu C."/>
            <person name="Sun Q."/>
        </authorList>
    </citation>
    <scope>NUCLEOTIDE SEQUENCE [LARGE SCALE GENOMIC DNA]</scope>
    <source>
        <strain evidence="8 9">N22</strain>
    </source>
</reference>
<comment type="subcellular location">
    <subcellularLocation>
        <location evidence="1">Cell membrane</location>
        <topology evidence="1">Multi-pass membrane protein</topology>
    </subcellularLocation>
</comment>
<proteinExistence type="inferred from homology"/>
<feature type="transmembrane region" description="Helical" evidence="7">
    <location>
        <begin position="123"/>
        <end position="148"/>
    </location>
</feature>
<protein>
    <submittedName>
        <fullName evidence="8">Polysulfide reductase NrfD</fullName>
    </submittedName>
</protein>
<feature type="transmembrane region" description="Helical" evidence="7">
    <location>
        <begin position="238"/>
        <end position="257"/>
    </location>
</feature>
<evidence type="ECO:0000256" key="4">
    <source>
        <dbReference type="ARBA" id="ARBA00022692"/>
    </source>
</evidence>
<dbReference type="InterPro" id="IPR052049">
    <property type="entry name" value="Electron_transfer_protein"/>
</dbReference>
<evidence type="ECO:0000256" key="6">
    <source>
        <dbReference type="ARBA" id="ARBA00023136"/>
    </source>
</evidence>
<dbReference type="GO" id="GO:0005886">
    <property type="term" value="C:plasma membrane"/>
    <property type="evidence" value="ECO:0007669"/>
    <property type="project" value="UniProtKB-SubCell"/>
</dbReference>
<evidence type="ECO:0000313" key="8">
    <source>
        <dbReference type="EMBL" id="MBC2890053.1"/>
    </source>
</evidence>
<keyword evidence="3" id="KW-1003">Cell membrane</keyword>
<dbReference type="EMBL" id="JACMSE010000009">
    <property type="protein sequence ID" value="MBC2890053.1"/>
    <property type="molecule type" value="Genomic_DNA"/>
</dbReference>
<keyword evidence="4 7" id="KW-0812">Transmembrane</keyword>
<comment type="caution">
    <text evidence="8">The sequence shown here is derived from an EMBL/GenBank/DDBJ whole genome shotgun (WGS) entry which is preliminary data.</text>
</comment>
<dbReference type="PANTHER" id="PTHR34856">
    <property type="entry name" value="PROTEIN NRFD"/>
    <property type="match status" value="1"/>
</dbReference>
<dbReference type="RefSeq" id="WP_185905805.1">
    <property type="nucleotide sequence ID" value="NZ_JACMSE010000009.1"/>
</dbReference>
<feature type="transmembrane region" description="Helical" evidence="7">
    <location>
        <begin position="203"/>
        <end position="223"/>
    </location>
</feature>
<organism evidence="8 9">
    <name type="scientific">Gordonibacter massiliensis</name>
    <name type="common">ex Traore et al. 2017</name>
    <dbReference type="NCBI Taxonomy" id="1841863"/>
    <lineage>
        <taxon>Bacteria</taxon>
        <taxon>Bacillati</taxon>
        <taxon>Actinomycetota</taxon>
        <taxon>Coriobacteriia</taxon>
        <taxon>Eggerthellales</taxon>
        <taxon>Eggerthellaceae</taxon>
        <taxon>Gordonibacter</taxon>
    </lineage>
</organism>
<feature type="transmembrane region" description="Helical" evidence="7">
    <location>
        <begin position="269"/>
        <end position="285"/>
    </location>
</feature>